<gene>
    <name evidence="1" type="ORF">HPB47_000655</name>
</gene>
<sequence length="293" mass="31113">MYEDPDGRDFFECFRMSRARNLTQTTLTLKGPSTSSRKARGPALANRDGGSVLAIGQRRPSRLPRGSGAALKCESLLSPIVGGLSLELPARLCRSTCRASGADAVREGVLGCPPPTPPTSSRWLPREEVLGHQASKRRLRHGGIRLSTRGGLTRPHTIPPSNQGPGVMKGRTEDNNRVNLDPTEHYTQPLIRSCQPPSRRQPDAAVAKAAPLKLGARVPPPSGQILKTLAVSAAGILGPPPGRRRRPKPCTCCGRAAGGELQRETAQDGRQEAPACLVRGDGGNNGESSDDGK</sequence>
<accession>A0AC60PSP9</accession>
<name>A0AC60PSP9_IXOPE</name>
<dbReference type="Proteomes" id="UP000805193">
    <property type="component" value="Unassembled WGS sequence"/>
</dbReference>
<organism evidence="1 2">
    <name type="scientific">Ixodes persulcatus</name>
    <name type="common">Taiga tick</name>
    <dbReference type="NCBI Taxonomy" id="34615"/>
    <lineage>
        <taxon>Eukaryota</taxon>
        <taxon>Metazoa</taxon>
        <taxon>Ecdysozoa</taxon>
        <taxon>Arthropoda</taxon>
        <taxon>Chelicerata</taxon>
        <taxon>Arachnida</taxon>
        <taxon>Acari</taxon>
        <taxon>Parasitiformes</taxon>
        <taxon>Ixodida</taxon>
        <taxon>Ixodoidea</taxon>
        <taxon>Ixodidae</taxon>
        <taxon>Ixodinae</taxon>
        <taxon>Ixodes</taxon>
    </lineage>
</organism>
<comment type="caution">
    <text evidence="1">The sequence shown here is derived from an EMBL/GenBank/DDBJ whole genome shotgun (WGS) entry which is preliminary data.</text>
</comment>
<keyword evidence="2" id="KW-1185">Reference proteome</keyword>
<reference evidence="1 2" key="1">
    <citation type="journal article" date="2020" name="Cell">
        <title>Large-Scale Comparative Analyses of Tick Genomes Elucidate Their Genetic Diversity and Vector Capacities.</title>
        <authorList>
            <consortium name="Tick Genome and Microbiome Consortium (TIGMIC)"/>
            <person name="Jia N."/>
            <person name="Wang J."/>
            <person name="Shi W."/>
            <person name="Du L."/>
            <person name="Sun Y."/>
            <person name="Zhan W."/>
            <person name="Jiang J.F."/>
            <person name="Wang Q."/>
            <person name="Zhang B."/>
            <person name="Ji P."/>
            <person name="Bell-Sakyi L."/>
            <person name="Cui X.M."/>
            <person name="Yuan T.T."/>
            <person name="Jiang B.G."/>
            <person name="Yang W.F."/>
            <person name="Lam T.T."/>
            <person name="Chang Q.C."/>
            <person name="Ding S.J."/>
            <person name="Wang X.J."/>
            <person name="Zhu J.G."/>
            <person name="Ruan X.D."/>
            <person name="Zhao L."/>
            <person name="Wei J.T."/>
            <person name="Ye R.Z."/>
            <person name="Que T.C."/>
            <person name="Du C.H."/>
            <person name="Zhou Y.H."/>
            <person name="Cheng J.X."/>
            <person name="Dai P.F."/>
            <person name="Guo W.B."/>
            <person name="Han X.H."/>
            <person name="Huang E.J."/>
            <person name="Li L.F."/>
            <person name="Wei W."/>
            <person name="Gao Y.C."/>
            <person name="Liu J.Z."/>
            <person name="Shao H.Z."/>
            <person name="Wang X."/>
            <person name="Wang C.C."/>
            <person name="Yang T.C."/>
            <person name="Huo Q.B."/>
            <person name="Li W."/>
            <person name="Chen H.Y."/>
            <person name="Chen S.E."/>
            <person name="Zhou L.G."/>
            <person name="Ni X.B."/>
            <person name="Tian J.H."/>
            <person name="Sheng Y."/>
            <person name="Liu T."/>
            <person name="Pan Y.S."/>
            <person name="Xia L.Y."/>
            <person name="Li J."/>
            <person name="Zhao F."/>
            <person name="Cao W.C."/>
        </authorList>
    </citation>
    <scope>NUCLEOTIDE SEQUENCE [LARGE SCALE GENOMIC DNA]</scope>
    <source>
        <strain evidence="1">Iper-2018</strain>
    </source>
</reference>
<evidence type="ECO:0000313" key="2">
    <source>
        <dbReference type="Proteomes" id="UP000805193"/>
    </source>
</evidence>
<protein>
    <submittedName>
        <fullName evidence="1">Uncharacterized protein</fullName>
    </submittedName>
</protein>
<proteinExistence type="predicted"/>
<evidence type="ECO:0000313" key="1">
    <source>
        <dbReference type="EMBL" id="KAG0423575.1"/>
    </source>
</evidence>
<dbReference type="EMBL" id="JABSTQ010010084">
    <property type="protein sequence ID" value="KAG0423575.1"/>
    <property type="molecule type" value="Genomic_DNA"/>
</dbReference>